<dbReference type="EMBL" id="AP023343">
    <property type="protein sequence ID" value="BCI92134.1"/>
    <property type="molecule type" value="Genomic_DNA"/>
</dbReference>
<dbReference type="Proteomes" id="UP000516380">
    <property type="component" value="Chromosome"/>
</dbReference>
<reference evidence="2 3" key="1">
    <citation type="submission" date="2020-07" db="EMBL/GenBank/DDBJ databases">
        <title>Mycobacterium kansasii (former subtype) with zoonotic potential isolated from diseased indoor pet cat, Japan.</title>
        <authorList>
            <person name="Fukano H."/>
            <person name="Terazono T."/>
            <person name="Hoshino Y."/>
        </authorList>
    </citation>
    <scope>NUCLEOTIDE SEQUENCE [LARGE SCALE GENOMIC DNA]</scope>
    <source>
        <strain evidence="2 3">Kuro-I</strain>
    </source>
</reference>
<protein>
    <submittedName>
        <fullName evidence="2">Uncharacterized protein</fullName>
    </submittedName>
</protein>
<organism evidence="2 3">
    <name type="scientific">Mycobacterium kansasii</name>
    <dbReference type="NCBI Taxonomy" id="1768"/>
    <lineage>
        <taxon>Bacteria</taxon>
        <taxon>Bacillati</taxon>
        <taxon>Actinomycetota</taxon>
        <taxon>Actinomycetes</taxon>
        <taxon>Mycobacteriales</taxon>
        <taxon>Mycobacteriaceae</taxon>
        <taxon>Mycobacterium</taxon>
    </lineage>
</organism>
<accession>A0A7G1IP81</accession>
<gene>
    <name evidence="2" type="ORF">NIIDMKKI_73400</name>
</gene>
<proteinExistence type="predicted"/>
<feature type="region of interest" description="Disordered" evidence="1">
    <location>
        <begin position="1"/>
        <end position="28"/>
    </location>
</feature>
<evidence type="ECO:0000256" key="1">
    <source>
        <dbReference type="SAM" id="MobiDB-lite"/>
    </source>
</evidence>
<sequence length="103" mass="10920">MFQPTGRSSNFSLNRGPAQGPADAVQRKCDTVVDPRGRPMRLSAGDHLRARKAHALPHLKVTPCLPGIGVTGGAGGLSGQLCQLDQRRTDTVTTGPSNGIDWY</sequence>
<name>A0A7G1IP81_MYCKA</name>
<feature type="compositionally biased region" description="Polar residues" evidence="1">
    <location>
        <begin position="1"/>
        <end position="13"/>
    </location>
</feature>
<dbReference type="AlphaFoldDB" id="A0A7G1IP81"/>
<evidence type="ECO:0000313" key="3">
    <source>
        <dbReference type="Proteomes" id="UP000516380"/>
    </source>
</evidence>
<evidence type="ECO:0000313" key="2">
    <source>
        <dbReference type="EMBL" id="BCI92134.1"/>
    </source>
</evidence>
<keyword evidence="3" id="KW-1185">Reference proteome</keyword>